<dbReference type="PANTHER" id="PTHR46244">
    <property type="entry name" value="PHOSPHOENOLPYRUVATE-PROTEIN PHOSPHOTRANSFERASE"/>
    <property type="match status" value="1"/>
</dbReference>
<comment type="caution">
    <text evidence="15">The sequence shown here is derived from an EMBL/GenBank/DDBJ whole genome shotgun (WGS) entry which is preliminary data.</text>
</comment>
<dbReference type="SUPFAM" id="SSF47831">
    <property type="entry name" value="Enzyme I of the PEP:sugar phosphotransferase system HPr-binding (sub)domain"/>
    <property type="match status" value="1"/>
</dbReference>
<dbReference type="InterPro" id="IPR029016">
    <property type="entry name" value="GAF-like_dom_sf"/>
</dbReference>
<dbReference type="Pfam" id="PF02896">
    <property type="entry name" value="PEP-utilizers_C"/>
    <property type="match status" value="1"/>
</dbReference>
<reference evidence="15 16" key="1">
    <citation type="submission" date="2018-08" db="EMBL/GenBank/DDBJ databases">
        <title>Henriciella mobilis sp. nov., isolated from seawater.</title>
        <authorList>
            <person name="Cheng H."/>
            <person name="Wu Y.-H."/>
            <person name="Xu X.-W."/>
            <person name="Guo L.-L."/>
        </authorList>
    </citation>
    <scope>NUCLEOTIDE SEQUENCE [LARGE SCALE GENOMIC DNA]</scope>
    <source>
        <strain evidence="15 16">CCUG66934</strain>
    </source>
</reference>
<dbReference type="Pfam" id="PF05524">
    <property type="entry name" value="PEP-utilisers_N"/>
    <property type="match status" value="1"/>
</dbReference>
<keyword evidence="9 15" id="KW-0808">Transferase</keyword>
<dbReference type="InterPro" id="IPR006318">
    <property type="entry name" value="PTS_EI-like"/>
</dbReference>
<dbReference type="RefSeq" id="WP_119378848.1">
    <property type="nucleotide sequence ID" value="NZ_QWGB01000005.1"/>
</dbReference>
<evidence type="ECO:0000256" key="9">
    <source>
        <dbReference type="ARBA" id="ARBA00022679"/>
    </source>
</evidence>
<evidence type="ECO:0000313" key="16">
    <source>
        <dbReference type="Proteomes" id="UP000265431"/>
    </source>
</evidence>
<evidence type="ECO:0000256" key="5">
    <source>
        <dbReference type="ARBA" id="ARBA00012232"/>
    </source>
</evidence>
<name>A0A399QXK6_9PROT</name>
<comment type="cofactor">
    <cofactor evidence="2">
        <name>Mg(2+)</name>
        <dbReference type="ChEBI" id="CHEBI:18420"/>
    </cofactor>
</comment>
<evidence type="ECO:0000256" key="4">
    <source>
        <dbReference type="ARBA" id="ARBA00007837"/>
    </source>
</evidence>
<comment type="subcellular location">
    <subcellularLocation>
        <location evidence="3">Cytoplasm</location>
    </subcellularLocation>
</comment>
<dbReference type="OrthoDB" id="9765468at2"/>
<keyword evidence="12" id="KW-0418">Kinase</keyword>
<keyword evidence="15" id="KW-0670">Pyruvate</keyword>
<feature type="domain" description="GAF" evidence="14">
    <location>
        <begin position="24"/>
        <end position="170"/>
    </location>
</feature>
<dbReference type="InterPro" id="IPR036637">
    <property type="entry name" value="Phosphohistidine_dom_sf"/>
</dbReference>
<evidence type="ECO:0000259" key="14">
    <source>
        <dbReference type="SMART" id="SM00065"/>
    </source>
</evidence>
<evidence type="ECO:0000256" key="1">
    <source>
        <dbReference type="ARBA" id="ARBA00000683"/>
    </source>
</evidence>
<dbReference type="PRINTS" id="PR01736">
    <property type="entry name" value="PHPHTRNFRASE"/>
</dbReference>
<keyword evidence="13" id="KW-0460">Magnesium</keyword>
<keyword evidence="16" id="KW-1185">Reference proteome</keyword>
<dbReference type="PANTHER" id="PTHR46244:SF6">
    <property type="entry name" value="PHOSPHOENOLPYRUVATE-PROTEIN PHOSPHOTRANSFERASE"/>
    <property type="match status" value="1"/>
</dbReference>
<dbReference type="EC" id="2.7.3.9" evidence="5"/>
<dbReference type="AlphaFoldDB" id="A0A399QXK6"/>
<evidence type="ECO:0000313" key="15">
    <source>
        <dbReference type="EMBL" id="RIJ23658.1"/>
    </source>
</evidence>
<evidence type="ECO:0000256" key="12">
    <source>
        <dbReference type="ARBA" id="ARBA00022777"/>
    </source>
</evidence>
<keyword evidence="6" id="KW-0813">Transport</keyword>
<dbReference type="InterPro" id="IPR036618">
    <property type="entry name" value="PtsI_HPr-bd_sf"/>
</dbReference>
<dbReference type="InterPro" id="IPR008279">
    <property type="entry name" value="PEP-util_enz_mobile_dom"/>
</dbReference>
<evidence type="ECO:0000256" key="6">
    <source>
        <dbReference type="ARBA" id="ARBA00022448"/>
    </source>
</evidence>
<protein>
    <recommendedName>
        <fullName evidence="5">phosphoenolpyruvate--protein phosphotransferase</fullName>
        <ecNumber evidence="5">2.7.3.9</ecNumber>
    </recommendedName>
</protein>
<sequence>MPQSFSVPRLLINRLRDVMAGDMEADTRLQKVVTLIAGTMVADVCSIYKRTDTDELELVATEGLASTAVHQTRMAFDEGLVGQIALSGEPLSIQDAPRHPAFSYRPETGEDPYHAFLGVPILRGGRVIGVLTVQNRTERLYDEDEVDSLQTIAMVLAEVVASDVPTQPSTTDPRESRPITLKGRILGEGLGLGTAKLHDPIVSPARYFADDPDAEARRLSAALRQLRTSLDKMLTNDVSAIFGEPREVLEAYKMLASDPMWAARLEETVRSGLSAEAAVDRSRREHRVKLENAADPYLRERLHDLEDLDNRLLRVLAGSDGSATGSEENDAGAASEVLIARRLGPAELLEYRNSGLAAIILEEVAPSSHAAIVARALGIPTLGGVAGLSSAVAQGDQVIVDAEQGMLHVRPDQDLLTAYETRRLMRTERQAAFQALKDQPSRTRDGVDINLMLNAGLALDMDAMDKTGAEGIGLFRTEFQFLVSDTLPKMESQIGLYRQVLDFAGNRPVHFRTLDLGGDKMLPNANKGEEENPALGWRSIRFALDRPGLFRRQLRALVRAADGGPLSVMFPMVTKADEFFEAKALLMEEIEWSAARGFQKPCDVRTGAMLEAPALAFTIGELASEADFISVGTNDLMQFFFAADRMVPAVSERYDFISRPALRFLDMIRQECERHQLPVSVCGEISSHPLEALCLIGLGYHTLSMPASGVGPVKRMLRSVDLSTFGPEFRAAIYESNADLRNEVLSIARIQKIALKDHG</sequence>
<gene>
    <name evidence="15" type="primary">ptsP</name>
    <name evidence="15" type="ORF">D1224_05195</name>
</gene>
<keyword evidence="7" id="KW-0963">Cytoplasm</keyword>
<proteinExistence type="inferred from homology"/>
<dbReference type="SUPFAM" id="SSF55781">
    <property type="entry name" value="GAF domain-like"/>
    <property type="match status" value="1"/>
</dbReference>
<dbReference type="SUPFAM" id="SSF51621">
    <property type="entry name" value="Phosphoenolpyruvate/pyruvate domain"/>
    <property type="match status" value="1"/>
</dbReference>
<dbReference type="InterPro" id="IPR015813">
    <property type="entry name" value="Pyrv/PenolPyrv_kinase-like_dom"/>
</dbReference>
<dbReference type="InterPro" id="IPR003018">
    <property type="entry name" value="GAF"/>
</dbReference>
<dbReference type="GO" id="GO:0046872">
    <property type="term" value="F:metal ion binding"/>
    <property type="evidence" value="ECO:0007669"/>
    <property type="project" value="UniProtKB-KW"/>
</dbReference>
<dbReference type="Pfam" id="PF00391">
    <property type="entry name" value="PEP-utilizers"/>
    <property type="match status" value="1"/>
</dbReference>
<dbReference type="SUPFAM" id="SSF52009">
    <property type="entry name" value="Phosphohistidine domain"/>
    <property type="match status" value="1"/>
</dbReference>
<dbReference type="Gene3D" id="3.30.450.40">
    <property type="match status" value="1"/>
</dbReference>
<comment type="catalytic activity">
    <reaction evidence="1">
        <text>L-histidyl-[protein] + phosphoenolpyruvate = N(pros)-phospho-L-histidyl-[protein] + pyruvate</text>
        <dbReference type="Rhea" id="RHEA:23880"/>
        <dbReference type="Rhea" id="RHEA-COMP:9745"/>
        <dbReference type="Rhea" id="RHEA-COMP:9746"/>
        <dbReference type="ChEBI" id="CHEBI:15361"/>
        <dbReference type="ChEBI" id="CHEBI:29979"/>
        <dbReference type="ChEBI" id="CHEBI:58702"/>
        <dbReference type="ChEBI" id="CHEBI:64837"/>
        <dbReference type="EC" id="2.7.3.9"/>
    </reaction>
</comment>
<dbReference type="GO" id="GO:0016301">
    <property type="term" value="F:kinase activity"/>
    <property type="evidence" value="ECO:0007669"/>
    <property type="project" value="UniProtKB-KW"/>
</dbReference>
<dbReference type="InterPro" id="IPR000121">
    <property type="entry name" value="PEP_util_C"/>
</dbReference>
<evidence type="ECO:0000256" key="8">
    <source>
        <dbReference type="ARBA" id="ARBA00022597"/>
    </source>
</evidence>
<dbReference type="NCBIfam" id="TIGR01417">
    <property type="entry name" value="PTS_I_fam"/>
    <property type="match status" value="1"/>
</dbReference>
<accession>A0A399QXK6</accession>
<dbReference type="GO" id="GO:0008965">
    <property type="term" value="F:phosphoenolpyruvate-protein phosphotransferase activity"/>
    <property type="evidence" value="ECO:0007669"/>
    <property type="project" value="UniProtKB-EC"/>
</dbReference>
<comment type="similarity">
    <text evidence="4">Belongs to the PEP-utilizing enzyme family.</text>
</comment>
<dbReference type="Pfam" id="PF01590">
    <property type="entry name" value="GAF"/>
    <property type="match status" value="1"/>
</dbReference>
<keyword evidence="10" id="KW-0598">Phosphotransferase system</keyword>
<dbReference type="Gene3D" id="1.10.274.10">
    <property type="entry name" value="PtsI, HPr-binding domain"/>
    <property type="match status" value="1"/>
</dbReference>
<dbReference type="Gene3D" id="3.20.20.60">
    <property type="entry name" value="Phosphoenolpyruvate-binding domains"/>
    <property type="match status" value="1"/>
</dbReference>
<dbReference type="GO" id="GO:0009401">
    <property type="term" value="P:phosphoenolpyruvate-dependent sugar phosphotransferase system"/>
    <property type="evidence" value="ECO:0007669"/>
    <property type="project" value="UniProtKB-KW"/>
</dbReference>
<dbReference type="InterPro" id="IPR008731">
    <property type="entry name" value="PTS_EIN"/>
</dbReference>
<evidence type="ECO:0000256" key="3">
    <source>
        <dbReference type="ARBA" id="ARBA00004496"/>
    </source>
</evidence>
<evidence type="ECO:0000256" key="2">
    <source>
        <dbReference type="ARBA" id="ARBA00001946"/>
    </source>
</evidence>
<dbReference type="InterPro" id="IPR050499">
    <property type="entry name" value="PEP-utilizing_PTS_enzyme"/>
</dbReference>
<keyword evidence="11" id="KW-0479">Metal-binding</keyword>
<evidence type="ECO:0000256" key="10">
    <source>
        <dbReference type="ARBA" id="ARBA00022683"/>
    </source>
</evidence>
<organism evidence="15 16">
    <name type="scientific">Henriciella barbarensis</name>
    <dbReference type="NCBI Taxonomy" id="86342"/>
    <lineage>
        <taxon>Bacteria</taxon>
        <taxon>Pseudomonadati</taxon>
        <taxon>Pseudomonadota</taxon>
        <taxon>Alphaproteobacteria</taxon>
        <taxon>Hyphomonadales</taxon>
        <taxon>Hyphomonadaceae</taxon>
        <taxon>Henriciella</taxon>
    </lineage>
</organism>
<dbReference type="Proteomes" id="UP000265431">
    <property type="component" value="Unassembled WGS sequence"/>
</dbReference>
<dbReference type="SMART" id="SM00065">
    <property type="entry name" value="GAF"/>
    <property type="match status" value="1"/>
</dbReference>
<dbReference type="Gene3D" id="3.50.30.10">
    <property type="entry name" value="Phosphohistidine domain"/>
    <property type="match status" value="1"/>
</dbReference>
<evidence type="ECO:0000256" key="13">
    <source>
        <dbReference type="ARBA" id="ARBA00022842"/>
    </source>
</evidence>
<dbReference type="EMBL" id="QWGB01000005">
    <property type="protein sequence ID" value="RIJ23658.1"/>
    <property type="molecule type" value="Genomic_DNA"/>
</dbReference>
<evidence type="ECO:0000256" key="7">
    <source>
        <dbReference type="ARBA" id="ARBA00022490"/>
    </source>
</evidence>
<keyword evidence="8" id="KW-0762">Sugar transport</keyword>
<dbReference type="GO" id="GO:0005737">
    <property type="term" value="C:cytoplasm"/>
    <property type="evidence" value="ECO:0007669"/>
    <property type="project" value="UniProtKB-SubCell"/>
</dbReference>
<dbReference type="InterPro" id="IPR040442">
    <property type="entry name" value="Pyrv_kinase-like_dom_sf"/>
</dbReference>
<evidence type="ECO:0000256" key="11">
    <source>
        <dbReference type="ARBA" id="ARBA00022723"/>
    </source>
</evidence>